<dbReference type="SUPFAM" id="SSF64288">
    <property type="entry name" value="Chorismate lyase-like"/>
    <property type="match status" value="1"/>
</dbReference>
<name>A0A9D0ZXF8_9FIRM</name>
<dbReference type="FunFam" id="1.10.10.10:FF:000079">
    <property type="entry name" value="GntR family transcriptional regulator"/>
    <property type="match status" value="1"/>
</dbReference>
<dbReference type="InterPro" id="IPR000524">
    <property type="entry name" value="Tscrpt_reg_HTH_GntR"/>
</dbReference>
<sequence>MILEEGKINKSIPVPMYFQLKELIMGEIKNGNYKEGSMIPTEKEISDFYKISRTTVRQAITELVQEGWLYRMKSKGTFVARKRLNQDFIQNLESFDTQIRKSGAVPSTEVLEFRVVPATGKVAEKLQIPEKSKVIYLYRKRFADAQPIVVVETYLPYEKCAFLMERNLYEESLYKNLSDFEETKIYGVKRMVEAVEATTNDAKLMGIKKGKPIQFFETVGYNVFGQPIEYSLARYRGDSSRFEVTTIMADDKGLAI</sequence>
<dbReference type="EMBL" id="DVFT01000168">
    <property type="protein sequence ID" value="HIQ97165.1"/>
    <property type="molecule type" value="Genomic_DNA"/>
</dbReference>
<dbReference type="SMART" id="SM00866">
    <property type="entry name" value="UTRA"/>
    <property type="match status" value="1"/>
</dbReference>
<dbReference type="InterPro" id="IPR011663">
    <property type="entry name" value="UTRA"/>
</dbReference>
<keyword evidence="1" id="KW-0805">Transcription regulation</keyword>
<evidence type="ECO:0000313" key="6">
    <source>
        <dbReference type="Proteomes" id="UP000886886"/>
    </source>
</evidence>
<keyword evidence="3" id="KW-0804">Transcription</keyword>
<dbReference type="GO" id="GO:0003677">
    <property type="term" value="F:DNA binding"/>
    <property type="evidence" value="ECO:0007669"/>
    <property type="project" value="UniProtKB-KW"/>
</dbReference>
<evidence type="ECO:0000259" key="4">
    <source>
        <dbReference type="PROSITE" id="PS50949"/>
    </source>
</evidence>
<dbReference type="Gene3D" id="3.40.1410.10">
    <property type="entry name" value="Chorismate lyase-like"/>
    <property type="match status" value="1"/>
</dbReference>
<accession>A0A9D0ZXF8</accession>
<feature type="domain" description="HTH gntR-type" evidence="4">
    <location>
        <begin position="14"/>
        <end position="82"/>
    </location>
</feature>
<dbReference type="GO" id="GO:0003700">
    <property type="term" value="F:DNA-binding transcription factor activity"/>
    <property type="evidence" value="ECO:0007669"/>
    <property type="project" value="InterPro"/>
</dbReference>
<dbReference type="PANTHER" id="PTHR44846">
    <property type="entry name" value="MANNOSYL-D-GLYCERATE TRANSPORT/METABOLISM SYSTEM REPRESSOR MNGR-RELATED"/>
    <property type="match status" value="1"/>
</dbReference>
<keyword evidence="2" id="KW-0238">DNA-binding</keyword>
<dbReference type="Pfam" id="PF07702">
    <property type="entry name" value="UTRA"/>
    <property type="match status" value="1"/>
</dbReference>
<dbReference type="InterPro" id="IPR036390">
    <property type="entry name" value="WH_DNA-bd_sf"/>
</dbReference>
<comment type="caution">
    <text evidence="5">The sequence shown here is derived from an EMBL/GenBank/DDBJ whole genome shotgun (WGS) entry which is preliminary data.</text>
</comment>
<dbReference type="InterPro" id="IPR036388">
    <property type="entry name" value="WH-like_DNA-bd_sf"/>
</dbReference>
<dbReference type="GO" id="GO:0045892">
    <property type="term" value="P:negative regulation of DNA-templated transcription"/>
    <property type="evidence" value="ECO:0007669"/>
    <property type="project" value="TreeGrafter"/>
</dbReference>
<dbReference type="Proteomes" id="UP000886886">
    <property type="component" value="Unassembled WGS sequence"/>
</dbReference>
<dbReference type="PRINTS" id="PR00035">
    <property type="entry name" value="HTHGNTR"/>
</dbReference>
<dbReference type="PROSITE" id="PS50949">
    <property type="entry name" value="HTH_GNTR"/>
    <property type="match status" value="1"/>
</dbReference>
<evidence type="ECO:0000256" key="3">
    <source>
        <dbReference type="ARBA" id="ARBA00023163"/>
    </source>
</evidence>
<dbReference type="Pfam" id="PF00392">
    <property type="entry name" value="GntR"/>
    <property type="match status" value="1"/>
</dbReference>
<dbReference type="InterPro" id="IPR050679">
    <property type="entry name" value="Bact_HTH_transcr_reg"/>
</dbReference>
<dbReference type="PANTHER" id="PTHR44846:SF1">
    <property type="entry name" value="MANNOSYL-D-GLYCERATE TRANSPORT_METABOLISM SYSTEM REPRESSOR MNGR-RELATED"/>
    <property type="match status" value="1"/>
</dbReference>
<reference evidence="5" key="1">
    <citation type="submission" date="2020-10" db="EMBL/GenBank/DDBJ databases">
        <authorList>
            <person name="Gilroy R."/>
        </authorList>
    </citation>
    <scope>NUCLEOTIDE SEQUENCE</scope>
    <source>
        <strain evidence="5">ChiSjej3B21-11622</strain>
    </source>
</reference>
<gene>
    <name evidence="5" type="ORF">IAB26_11455</name>
</gene>
<dbReference type="InterPro" id="IPR028978">
    <property type="entry name" value="Chorismate_lyase_/UTRA_dom_sf"/>
</dbReference>
<dbReference type="SUPFAM" id="SSF46785">
    <property type="entry name" value="Winged helix' DNA-binding domain"/>
    <property type="match status" value="1"/>
</dbReference>
<protein>
    <submittedName>
        <fullName evidence="5">GntR family transcriptional regulator</fullName>
    </submittedName>
</protein>
<dbReference type="CDD" id="cd07377">
    <property type="entry name" value="WHTH_GntR"/>
    <property type="match status" value="1"/>
</dbReference>
<proteinExistence type="predicted"/>
<reference evidence="5" key="2">
    <citation type="journal article" date="2021" name="PeerJ">
        <title>Extensive microbial diversity within the chicken gut microbiome revealed by metagenomics and culture.</title>
        <authorList>
            <person name="Gilroy R."/>
            <person name="Ravi A."/>
            <person name="Getino M."/>
            <person name="Pursley I."/>
            <person name="Horton D.L."/>
            <person name="Alikhan N.F."/>
            <person name="Baker D."/>
            <person name="Gharbi K."/>
            <person name="Hall N."/>
            <person name="Watson M."/>
            <person name="Adriaenssens E.M."/>
            <person name="Foster-Nyarko E."/>
            <person name="Jarju S."/>
            <person name="Secka A."/>
            <person name="Antonio M."/>
            <person name="Oren A."/>
            <person name="Chaudhuri R.R."/>
            <person name="La Ragione R."/>
            <person name="Hildebrand F."/>
            <person name="Pallen M.J."/>
        </authorList>
    </citation>
    <scope>NUCLEOTIDE SEQUENCE</scope>
    <source>
        <strain evidence="5">ChiSjej3B21-11622</strain>
    </source>
</reference>
<evidence type="ECO:0000256" key="1">
    <source>
        <dbReference type="ARBA" id="ARBA00023015"/>
    </source>
</evidence>
<dbReference type="Gene3D" id="1.10.10.10">
    <property type="entry name" value="Winged helix-like DNA-binding domain superfamily/Winged helix DNA-binding domain"/>
    <property type="match status" value="1"/>
</dbReference>
<organism evidence="5 6">
    <name type="scientific">Candidatus Limivivens merdigallinarum</name>
    <dbReference type="NCBI Taxonomy" id="2840859"/>
    <lineage>
        <taxon>Bacteria</taxon>
        <taxon>Bacillati</taxon>
        <taxon>Bacillota</taxon>
        <taxon>Clostridia</taxon>
        <taxon>Lachnospirales</taxon>
        <taxon>Lachnospiraceae</taxon>
        <taxon>Lachnospiraceae incertae sedis</taxon>
        <taxon>Candidatus Limivivens</taxon>
    </lineage>
</organism>
<evidence type="ECO:0000313" key="5">
    <source>
        <dbReference type="EMBL" id="HIQ97165.1"/>
    </source>
</evidence>
<evidence type="ECO:0000256" key="2">
    <source>
        <dbReference type="ARBA" id="ARBA00023125"/>
    </source>
</evidence>
<dbReference type="AlphaFoldDB" id="A0A9D0ZXF8"/>
<dbReference type="SMART" id="SM00345">
    <property type="entry name" value="HTH_GNTR"/>
    <property type="match status" value="1"/>
</dbReference>